<keyword evidence="1" id="KW-0472">Membrane</keyword>
<dbReference type="SUPFAM" id="SSF82866">
    <property type="entry name" value="Multidrug efflux transporter AcrB transmembrane domain"/>
    <property type="match status" value="2"/>
</dbReference>
<accession>A0A497XQ72</accession>
<evidence type="ECO:0000256" key="1">
    <source>
        <dbReference type="SAM" id="Phobius"/>
    </source>
</evidence>
<dbReference type="GO" id="GO:0042910">
    <property type="term" value="F:xenobiotic transmembrane transporter activity"/>
    <property type="evidence" value="ECO:0007669"/>
    <property type="project" value="TreeGrafter"/>
</dbReference>
<feature type="transmembrane region" description="Helical" evidence="1">
    <location>
        <begin position="513"/>
        <end position="530"/>
    </location>
</feature>
<feature type="transmembrane region" description="Helical" evidence="1">
    <location>
        <begin position="352"/>
        <end position="373"/>
    </location>
</feature>
<sequence length="1003" mass="111976">MYKFFINRPVTTFMFMLTFIILGIYAYKNIPVDRFPDVDFPVVSISTTYEGANPYVVDTVVTREIEEELASISGVDSIIAQSYTGVSRISVVFDLGKDIDVAAQEVRDAVQRAYRRMPEGVDPPVVRKLNTSMAPIMAVLVHGDVDYGVISYFADKVVKREFERVRGVAEVHLGGFRDRVMWIRIDPERLHSRNLTVTDVIEVFRKNNVETPAGSIYSKNREYVLRIIGKFKNAEEINNLILRDGVRLRDVGHAEFSYDELRNAVRFNLKSAVALIVYKESKTNTVQAAEGVIRKIEELRKVAPAGVNIDINYDASVFIKRSVADATHEIVIGSLLTALVVFLFLGSVRFTLIPVSAIPISILGAIFVLYLTGNSLNTLSLLALAVAVGIVIDDAIVVLESIYRRNEEGLKGKEAATVGTRIVVFALLSSTASLIVIFLPILFLKGPVGVFFGVFSFTLITSIAISFLVSVSFTPMLSARLVSVGKKNVFMRAYDRFERIFDVALRWSLNHKLIVLVLSFATVAGGLQLAKITKKEFFPVVDEGRFIIRFETPLGSSFEFTNRKAREIEKVLMSNPYVLRYGMAVGEGLVSPTVNGGMFFVTLKDRSVRPHQKVVMNMLRDELRKIKDVRASVEVPSVVGARGGRQTDIQYVVRGESLEELGRIADNLTSFLREKGGYADIDTDIRINQPEIKIRIDRDKLRDLGLNVEDIGNTLTALFGKFWVGTYELGSESYDTYVKAEESFLKTYENLKKVFVRGKKGDLIPITSVIEYELGPGYTVINRYNRQYSFILFANLRDKSLGEAVSEIEGFLRDRLPPGYTFEPTGQTKEFQRAFAGLALALIIAVAGVYMILASLFESLVHPFTVMLTLPLAISGVFGLIYITGGSLNLPSYFGVILLIGLVARDSVLFIERIVQLRKEGETVRDAIMKARKERLRPILMTTLTIMFALLPVALGITEGAELRQPLAVAVIGGLTTALPLSLFVIPVVYEFFEGIRFRFRRT</sequence>
<feature type="transmembrane region" description="Helical" evidence="1">
    <location>
        <begin position="422"/>
        <end position="444"/>
    </location>
</feature>
<dbReference type="RefSeq" id="WP_121009699.1">
    <property type="nucleotide sequence ID" value="NZ_RCCJ01000001.1"/>
</dbReference>
<dbReference type="SUPFAM" id="SSF82714">
    <property type="entry name" value="Multidrug efflux transporter AcrB TolC docking domain, DN and DC subdomains"/>
    <property type="match status" value="2"/>
</dbReference>
<keyword evidence="1" id="KW-0812">Transmembrane</keyword>
<feature type="transmembrane region" description="Helical" evidence="1">
    <location>
        <begin position="9"/>
        <end position="27"/>
    </location>
</feature>
<dbReference type="Gene3D" id="1.20.1640.10">
    <property type="entry name" value="Multidrug efflux transporter AcrB transmembrane domain"/>
    <property type="match status" value="2"/>
</dbReference>
<dbReference type="EMBL" id="RCCJ01000001">
    <property type="protein sequence ID" value="RLJ70300.1"/>
    <property type="molecule type" value="Genomic_DNA"/>
</dbReference>
<dbReference type="Pfam" id="PF00873">
    <property type="entry name" value="ACR_tran"/>
    <property type="match status" value="1"/>
</dbReference>
<proteinExistence type="predicted"/>
<feature type="transmembrane region" description="Helical" evidence="1">
    <location>
        <begin position="890"/>
        <end position="915"/>
    </location>
</feature>
<dbReference type="PANTHER" id="PTHR32063">
    <property type="match status" value="1"/>
</dbReference>
<feature type="transmembrane region" description="Helical" evidence="1">
    <location>
        <begin position="864"/>
        <end position="884"/>
    </location>
</feature>
<dbReference type="Proteomes" id="UP000267841">
    <property type="component" value="Unassembled WGS sequence"/>
</dbReference>
<dbReference type="InterPro" id="IPR001036">
    <property type="entry name" value="Acrflvin-R"/>
</dbReference>
<dbReference type="Gene3D" id="3.30.70.1430">
    <property type="entry name" value="Multidrug efflux transporter AcrB pore domain"/>
    <property type="match status" value="2"/>
</dbReference>
<dbReference type="InterPro" id="IPR027463">
    <property type="entry name" value="AcrB_DN_DC_subdom"/>
</dbReference>
<evidence type="ECO:0000313" key="2">
    <source>
        <dbReference type="EMBL" id="RLJ70300.1"/>
    </source>
</evidence>
<dbReference type="PANTHER" id="PTHR32063:SF0">
    <property type="entry name" value="SWARMING MOTILITY PROTEIN SWRC"/>
    <property type="match status" value="1"/>
</dbReference>
<feature type="transmembrane region" description="Helical" evidence="1">
    <location>
        <begin position="450"/>
        <end position="471"/>
    </location>
</feature>
<dbReference type="AlphaFoldDB" id="A0A497XQ72"/>
<dbReference type="OrthoDB" id="8270at2"/>
<dbReference type="PRINTS" id="PR00702">
    <property type="entry name" value="ACRIFLAVINRP"/>
</dbReference>
<dbReference type="GO" id="GO:0005886">
    <property type="term" value="C:plasma membrane"/>
    <property type="evidence" value="ECO:0007669"/>
    <property type="project" value="TreeGrafter"/>
</dbReference>
<reference evidence="2 3" key="1">
    <citation type="submission" date="2018-10" db="EMBL/GenBank/DDBJ databases">
        <title>Genomic Encyclopedia of Archaeal and Bacterial Type Strains, Phase II (KMG-II): from individual species to whole genera.</title>
        <authorList>
            <person name="Goeker M."/>
        </authorList>
    </citation>
    <scope>NUCLEOTIDE SEQUENCE [LARGE SCALE GENOMIC DNA]</scope>
    <source>
        <strain evidence="2 3">DSM 16510</strain>
    </source>
</reference>
<dbReference type="Gene3D" id="3.30.70.1440">
    <property type="entry name" value="Multidrug efflux transporter AcrB pore domain"/>
    <property type="match status" value="1"/>
</dbReference>
<evidence type="ECO:0000313" key="3">
    <source>
        <dbReference type="Proteomes" id="UP000267841"/>
    </source>
</evidence>
<feature type="transmembrane region" description="Helical" evidence="1">
    <location>
        <begin position="936"/>
        <end position="955"/>
    </location>
</feature>
<keyword evidence="3" id="KW-1185">Reference proteome</keyword>
<gene>
    <name evidence="2" type="ORF">BCF55_0568</name>
</gene>
<protein>
    <submittedName>
        <fullName evidence="2">Hydrophobe/amphiphile efflux-1 (HAE1) family protein</fullName>
    </submittedName>
</protein>
<feature type="transmembrane region" description="Helical" evidence="1">
    <location>
        <begin position="834"/>
        <end position="857"/>
    </location>
</feature>
<feature type="transmembrane region" description="Helical" evidence="1">
    <location>
        <begin position="967"/>
        <end position="993"/>
    </location>
</feature>
<dbReference type="Gene3D" id="3.30.2090.10">
    <property type="entry name" value="Multidrug efflux transporter AcrB TolC docking domain, DN and DC subdomains"/>
    <property type="match status" value="2"/>
</dbReference>
<dbReference type="SUPFAM" id="SSF82693">
    <property type="entry name" value="Multidrug efflux transporter AcrB pore domain, PN1, PN2, PC1 and PC2 subdomains"/>
    <property type="match status" value="3"/>
</dbReference>
<comment type="caution">
    <text evidence="2">The sequence shown here is derived from an EMBL/GenBank/DDBJ whole genome shotgun (WGS) entry which is preliminary data.</text>
</comment>
<organism evidence="2 3">
    <name type="scientific">Hydrogenivirga caldilitoris</name>
    <dbReference type="NCBI Taxonomy" id="246264"/>
    <lineage>
        <taxon>Bacteria</taxon>
        <taxon>Pseudomonadati</taxon>
        <taxon>Aquificota</taxon>
        <taxon>Aquificia</taxon>
        <taxon>Aquificales</taxon>
        <taxon>Aquificaceae</taxon>
        <taxon>Hydrogenivirga</taxon>
    </lineage>
</organism>
<feature type="transmembrane region" description="Helical" evidence="1">
    <location>
        <begin position="326"/>
        <end position="345"/>
    </location>
</feature>
<dbReference type="Gene3D" id="3.30.70.1320">
    <property type="entry name" value="Multidrug efflux transporter AcrB pore domain like"/>
    <property type="match status" value="1"/>
</dbReference>
<name>A0A497XQ72_9AQUI</name>
<feature type="transmembrane region" description="Helical" evidence="1">
    <location>
        <begin position="379"/>
        <end position="402"/>
    </location>
</feature>
<keyword evidence="1" id="KW-1133">Transmembrane helix</keyword>